<evidence type="ECO:0000256" key="1">
    <source>
        <dbReference type="SAM" id="Phobius"/>
    </source>
</evidence>
<accession>A0A2M7LJG6</accession>
<dbReference type="Proteomes" id="UP000229531">
    <property type="component" value="Unassembled WGS sequence"/>
</dbReference>
<evidence type="ECO:0008006" key="4">
    <source>
        <dbReference type="Google" id="ProtNLM"/>
    </source>
</evidence>
<name>A0A2M7LJG6_9BACT</name>
<evidence type="ECO:0000313" key="2">
    <source>
        <dbReference type="EMBL" id="PIX68197.1"/>
    </source>
</evidence>
<keyword evidence="1" id="KW-0472">Membrane</keyword>
<dbReference type="EMBL" id="PFJG01000018">
    <property type="protein sequence ID" value="PIX68197.1"/>
    <property type="molecule type" value="Genomic_DNA"/>
</dbReference>
<keyword evidence="1" id="KW-0812">Transmembrane</keyword>
<sequence>MSNENEGSNSLIFGFLGLVAGTIGGILLAPKTGSETREEMIKKIRDIFGIYSTEFREKFEKIREVVEKRLIALKKAGSQIDNEKYMEVVDEVITDFKSDINTTKDGFEKLAKYLKKDWEKIKKTLA</sequence>
<organism evidence="2 3">
    <name type="scientific">Candidatus Shapirobacteria bacterium CG_4_10_14_3_um_filter_35_13</name>
    <dbReference type="NCBI Taxonomy" id="1974873"/>
    <lineage>
        <taxon>Bacteria</taxon>
        <taxon>Candidatus Shapironibacteriota</taxon>
    </lineage>
</organism>
<gene>
    <name evidence="2" type="ORF">COZ41_01000</name>
</gene>
<feature type="transmembrane region" description="Helical" evidence="1">
    <location>
        <begin position="12"/>
        <end position="30"/>
    </location>
</feature>
<evidence type="ECO:0000313" key="3">
    <source>
        <dbReference type="Proteomes" id="UP000229531"/>
    </source>
</evidence>
<keyword evidence="1" id="KW-1133">Transmembrane helix</keyword>
<protein>
    <recommendedName>
        <fullName evidence="4">Gas vesicle protein</fullName>
    </recommendedName>
</protein>
<reference evidence="3" key="1">
    <citation type="submission" date="2017-09" db="EMBL/GenBank/DDBJ databases">
        <title>Depth-based differentiation of microbial function through sediment-hosted aquifers and enrichment of novel symbionts in the deep terrestrial subsurface.</title>
        <authorList>
            <person name="Probst A.J."/>
            <person name="Ladd B."/>
            <person name="Jarett J.K."/>
            <person name="Geller-Mcgrath D.E."/>
            <person name="Sieber C.M.K."/>
            <person name="Emerson J.B."/>
            <person name="Anantharaman K."/>
            <person name="Thomas B.C."/>
            <person name="Malmstrom R."/>
            <person name="Stieglmeier M."/>
            <person name="Klingl A."/>
            <person name="Woyke T."/>
            <person name="Ryan C.M."/>
            <person name="Banfield J.F."/>
        </authorList>
    </citation>
    <scope>NUCLEOTIDE SEQUENCE [LARGE SCALE GENOMIC DNA]</scope>
</reference>
<comment type="caution">
    <text evidence="2">The sequence shown here is derived from an EMBL/GenBank/DDBJ whole genome shotgun (WGS) entry which is preliminary data.</text>
</comment>
<proteinExistence type="predicted"/>
<dbReference type="AlphaFoldDB" id="A0A2M7LJG6"/>